<dbReference type="Proteomes" id="UP000265618">
    <property type="component" value="Unassembled WGS sequence"/>
</dbReference>
<keyword evidence="2" id="KW-1185">Reference proteome</keyword>
<proteinExistence type="predicted"/>
<dbReference type="AlphaFoldDB" id="A0A9K3D0P7"/>
<protein>
    <submittedName>
        <fullName evidence="1">Uncharacterized protein</fullName>
    </submittedName>
</protein>
<accession>A0A9K3D0P7</accession>
<dbReference type="EMBL" id="BDIP01002868">
    <property type="protein sequence ID" value="GIQ86943.1"/>
    <property type="molecule type" value="Genomic_DNA"/>
</dbReference>
<organism evidence="1 2">
    <name type="scientific">Kipferlia bialata</name>
    <dbReference type="NCBI Taxonomy" id="797122"/>
    <lineage>
        <taxon>Eukaryota</taxon>
        <taxon>Metamonada</taxon>
        <taxon>Carpediemonas-like organisms</taxon>
        <taxon>Kipferlia</taxon>
    </lineage>
</organism>
<evidence type="ECO:0000313" key="1">
    <source>
        <dbReference type="EMBL" id="GIQ86943.1"/>
    </source>
</evidence>
<sequence length="466" mass="50865">MSECGNCTSTTDVSLFTYYSGTPGHKDSTPVYPDSDVIERVVRVVTAMVSDTPPLSVDIGSMGPVDDLIDFMEHTMNLMQQMSGQVTDEMYFMEQQIGVMADRIVGTECLIMDMSEQIGIMSDRIVQTEYLMSNMTEKCCPESASLTYEVGADHHMPHTYTSSDTCDDSAWLSTHYTLTERVGDTVTSNRREGERWSRKGAAVESSDVGCAIWDLICIACEEMMKMAEKMEDIMVDMCGDMLDMVTEGALEIGDLADVIGDMENEIMDMSHIIGDMADTIVNTEALMLDFASHFCELSPSDLLSPGSVLSLSPYAGTEALTTLITTLQSVQHTLSSLETRALSRVSALLRVTDGIQSRYSATVDVARAVIATISSVESSSMSQDVTMFNPVKWVELMCEIMDTMAEMAGTMVGSMGHIMDGIAQMTDRVAVTVGDIGQMAQQIGDMAGRMADTEQMMEDLMADCGL</sequence>
<reference evidence="1 2" key="1">
    <citation type="journal article" date="2018" name="PLoS ONE">
        <title>The draft genome of Kipferlia bialata reveals reductive genome evolution in fornicate parasites.</title>
        <authorList>
            <person name="Tanifuji G."/>
            <person name="Takabayashi S."/>
            <person name="Kume K."/>
            <person name="Takagi M."/>
            <person name="Nakayama T."/>
            <person name="Kamikawa R."/>
            <person name="Inagaki Y."/>
            <person name="Hashimoto T."/>
        </authorList>
    </citation>
    <scope>NUCLEOTIDE SEQUENCE [LARGE SCALE GENOMIC DNA]</scope>
    <source>
        <strain evidence="1">NY0173</strain>
    </source>
</reference>
<comment type="caution">
    <text evidence="1">The sequence shown here is derived from an EMBL/GenBank/DDBJ whole genome shotgun (WGS) entry which is preliminary data.</text>
</comment>
<name>A0A9K3D0P7_9EUKA</name>
<gene>
    <name evidence="1" type="ORF">KIPB_008886</name>
</gene>
<evidence type="ECO:0000313" key="2">
    <source>
        <dbReference type="Proteomes" id="UP000265618"/>
    </source>
</evidence>